<dbReference type="EMBL" id="MRTF01000009">
    <property type="protein sequence ID" value="OME89723.1"/>
    <property type="molecule type" value="Genomic_DNA"/>
</dbReference>
<protein>
    <submittedName>
        <fullName evidence="1">Uncharacterized protein</fullName>
    </submittedName>
</protein>
<comment type="caution">
    <text evidence="1">The sequence shown here is derived from an EMBL/GenBank/DDBJ whole genome shotgun (WGS) entry which is preliminary data.</text>
</comment>
<accession>A0A1R1AVY3</accession>
<evidence type="ECO:0000313" key="1">
    <source>
        <dbReference type="EMBL" id="OME89723.1"/>
    </source>
</evidence>
<gene>
    <name evidence="1" type="ORF">BK123_25495</name>
</gene>
<proteinExistence type="predicted"/>
<organism evidence="1 2">
    <name type="scientific">Paenibacillus lautus</name>
    <name type="common">Bacillus lautus</name>
    <dbReference type="NCBI Taxonomy" id="1401"/>
    <lineage>
        <taxon>Bacteria</taxon>
        <taxon>Bacillati</taxon>
        <taxon>Bacillota</taxon>
        <taxon>Bacilli</taxon>
        <taxon>Bacillales</taxon>
        <taxon>Paenibacillaceae</taxon>
        <taxon>Paenibacillus</taxon>
    </lineage>
</organism>
<dbReference type="Proteomes" id="UP000187074">
    <property type="component" value="Unassembled WGS sequence"/>
</dbReference>
<dbReference type="AlphaFoldDB" id="A0A1R1AVY3"/>
<name>A0A1R1AVY3_PAELA</name>
<evidence type="ECO:0000313" key="2">
    <source>
        <dbReference type="Proteomes" id="UP000187074"/>
    </source>
</evidence>
<dbReference type="STRING" id="1401.BK123_25495"/>
<reference evidence="1 2" key="1">
    <citation type="submission" date="2016-11" db="EMBL/GenBank/DDBJ databases">
        <title>Paenibacillus species isolates.</title>
        <authorList>
            <person name="Beno S.M."/>
        </authorList>
    </citation>
    <scope>NUCLEOTIDE SEQUENCE [LARGE SCALE GENOMIC DNA]</scope>
    <source>
        <strain evidence="1 2">FSL F4-0100</strain>
    </source>
</reference>
<sequence length="69" mass="7990">MLSFITEIPEGKQIGSVYCVPVLDNGDVVMVWDRYEKVLTPRDKLCHIDDSIEFLYPIQLRSCIIMEDV</sequence>